<evidence type="ECO:0000313" key="3">
    <source>
        <dbReference type="EMBL" id="MQX35711.1"/>
    </source>
</evidence>
<dbReference type="SUPFAM" id="SSF49785">
    <property type="entry name" value="Galactose-binding domain-like"/>
    <property type="match status" value="1"/>
</dbReference>
<feature type="domain" description="NADH:ubiquinone oxidoreductase intermediate-associated protein 30" evidence="2">
    <location>
        <begin position="22"/>
        <end position="158"/>
    </location>
</feature>
<comment type="similarity">
    <text evidence="1">Belongs to the CIA30 family.</text>
</comment>
<dbReference type="Gene3D" id="2.60.120.430">
    <property type="entry name" value="Galactose-binding lectin"/>
    <property type="match status" value="1"/>
</dbReference>
<dbReference type="Pfam" id="PF08547">
    <property type="entry name" value="CIA30"/>
    <property type="match status" value="1"/>
</dbReference>
<proteinExistence type="inferred from homology"/>
<comment type="caution">
    <text evidence="3">The sequence shown here is derived from an EMBL/GenBank/DDBJ whole genome shotgun (WGS) entry which is preliminary data.</text>
</comment>
<sequence>MPVAPEIIDDLSWDAPWAAIGNRWGLVSDQVMGGVSDGRMTRETVAGRTALRMTGRVSLENNGGFLQLALDLGDAGAPVDARRWTGIRLDVVGTGETYNLHLRTSDLQRPWQSYRQSFRAPSTWTTVRLPFEGFTPHRTDAPLDLSRLRRIGIVAIGQAFQADIALADIRFDTVADAAPPGLLV</sequence>
<dbReference type="InterPro" id="IPR039131">
    <property type="entry name" value="NDUFAF1"/>
</dbReference>
<dbReference type="PANTHER" id="PTHR13194:SF19">
    <property type="entry name" value="NAD(P)-BINDING ROSSMANN-FOLD SUPERFAMILY PROTEIN"/>
    <property type="match status" value="1"/>
</dbReference>
<keyword evidence="4" id="KW-1185">Reference proteome</keyword>
<dbReference type="AlphaFoldDB" id="A0A7X1ZBV4"/>
<accession>A0A7X1ZBV4</accession>
<organism evidence="3 4">
    <name type="scientific">Roseospira navarrensis</name>
    <dbReference type="NCBI Taxonomy" id="140058"/>
    <lineage>
        <taxon>Bacteria</taxon>
        <taxon>Pseudomonadati</taxon>
        <taxon>Pseudomonadota</taxon>
        <taxon>Alphaproteobacteria</taxon>
        <taxon>Rhodospirillales</taxon>
        <taxon>Rhodospirillaceae</taxon>
        <taxon>Roseospira</taxon>
    </lineage>
</organism>
<protein>
    <submittedName>
        <fullName evidence="3">CIA30 family protein</fullName>
    </submittedName>
</protein>
<name>A0A7X1ZBV4_9PROT</name>
<dbReference type="PANTHER" id="PTHR13194">
    <property type="entry name" value="COMPLEX I INTERMEDIATE-ASSOCIATED PROTEIN 30"/>
    <property type="match status" value="1"/>
</dbReference>
<evidence type="ECO:0000313" key="4">
    <source>
        <dbReference type="Proteomes" id="UP000434582"/>
    </source>
</evidence>
<evidence type="ECO:0000259" key="2">
    <source>
        <dbReference type="Pfam" id="PF08547"/>
    </source>
</evidence>
<dbReference type="EMBL" id="WIVE01000007">
    <property type="protein sequence ID" value="MQX35711.1"/>
    <property type="molecule type" value="Genomic_DNA"/>
</dbReference>
<dbReference type="InterPro" id="IPR008979">
    <property type="entry name" value="Galactose-bd-like_sf"/>
</dbReference>
<evidence type="ECO:0000256" key="1">
    <source>
        <dbReference type="ARBA" id="ARBA00007884"/>
    </source>
</evidence>
<dbReference type="Proteomes" id="UP000434582">
    <property type="component" value="Unassembled WGS sequence"/>
</dbReference>
<gene>
    <name evidence="3" type="ORF">GHC57_04180</name>
</gene>
<dbReference type="InterPro" id="IPR013857">
    <property type="entry name" value="NADH-UbQ_OxRdtase-assoc_prot30"/>
</dbReference>
<reference evidence="3 4" key="1">
    <citation type="submission" date="2019-10" db="EMBL/GenBank/DDBJ databases">
        <title>Draft whole-genome sequence of the purple nonsulfur photosynthetic bacterium Roseospira navarrensis DSM 15114.</title>
        <authorList>
            <person name="Kyndt J.A."/>
            <person name="Meyer T.E."/>
        </authorList>
    </citation>
    <scope>NUCLEOTIDE SEQUENCE [LARGE SCALE GENOMIC DNA]</scope>
    <source>
        <strain evidence="3 4">DSM 15114</strain>
    </source>
</reference>